<dbReference type="Gene3D" id="2.60.40.420">
    <property type="entry name" value="Cupredoxins - blue copper proteins"/>
    <property type="match status" value="1"/>
</dbReference>
<sequence>MNYLSIRCPTPNNRKAMAALLLGSLLACATASATPTVEITIKDHLFYPAELILPAGSKIKLLIHNTDPTPEEFESYELNREKVIVGNSSAVIFIGPLKPGTYPFFGEFYPKTAQGKILVK</sequence>
<accession>A0ABY5TQF0</accession>
<gene>
    <name evidence="3" type="ORF">NYF23_05460</name>
</gene>
<dbReference type="EMBL" id="CP103416">
    <property type="protein sequence ID" value="UVW36057.1"/>
    <property type="molecule type" value="Genomic_DNA"/>
</dbReference>
<evidence type="ECO:0000256" key="1">
    <source>
        <dbReference type="SAM" id="SignalP"/>
    </source>
</evidence>
<dbReference type="Pfam" id="PF13473">
    <property type="entry name" value="Cupredoxin_1"/>
    <property type="match status" value="1"/>
</dbReference>
<keyword evidence="1" id="KW-0732">Signal</keyword>
<keyword evidence="4" id="KW-1185">Reference proteome</keyword>
<protein>
    <submittedName>
        <fullName evidence="3">Cupredoxin domain-containing protein</fullName>
    </submittedName>
</protein>
<evidence type="ECO:0000259" key="2">
    <source>
        <dbReference type="Pfam" id="PF13473"/>
    </source>
</evidence>
<evidence type="ECO:0000313" key="3">
    <source>
        <dbReference type="EMBL" id="UVW36057.1"/>
    </source>
</evidence>
<dbReference type="InterPro" id="IPR008972">
    <property type="entry name" value="Cupredoxin"/>
</dbReference>
<dbReference type="Proteomes" id="UP001059934">
    <property type="component" value="Chromosome"/>
</dbReference>
<organism evidence="3 4">
    <name type="scientific">SAR92 clade bacterium H455</name>
    <dbReference type="NCBI Taxonomy" id="2974818"/>
    <lineage>
        <taxon>Bacteria</taxon>
        <taxon>Pseudomonadati</taxon>
        <taxon>Pseudomonadota</taxon>
        <taxon>Gammaproteobacteria</taxon>
        <taxon>Cellvibrionales</taxon>
        <taxon>Porticoccaceae</taxon>
        <taxon>SAR92 clade</taxon>
    </lineage>
</organism>
<reference evidence="3" key="1">
    <citation type="submission" date="2022-08" db="EMBL/GenBank/DDBJ databases">
        <title>Catabolic pathway analysis in culturable SAR92 clade bacteria reveals their overlooked roles in DMSP degradation in coastal seas.</title>
        <authorList>
            <person name="He X."/>
            <person name="Zhang X."/>
            <person name="Zhang Y."/>
        </authorList>
    </citation>
    <scope>NUCLEOTIDE SEQUENCE</scope>
    <source>
        <strain evidence="3">H455</strain>
    </source>
</reference>
<dbReference type="InterPro" id="IPR028096">
    <property type="entry name" value="EfeO_Cupredoxin"/>
</dbReference>
<feature type="domain" description="EfeO-type cupredoxin-like" evidence="2">
    <location>
        <begin position="17"/>
        <end position="119"/>
    </location>
</feature>
<name>A0ABY5TQF0_9GAMM</name>
<dbReference type="PROSITE" id="PS51257">
    <property type="entry name" value="PROKAR_LIPOPROTEIN"/>
    <property type="match status" value="1"/>
</dbReference>
<feature type="chain" id="PRO_5045897097" evidence="1">
    <location>
        <begin position="34"/>
        <end position="120"/>
    </location>
</feature>
<feature type="signal peptide" evidence="1">
    <location>
        <begin position="1"/>
        <end position="33"/>
    </location>
</feature>
<proteinExistence type="predicted"/>
<evidence type="ECO:0000313" key="4">
    <source>
        <dbReference type="Proteomes" id="UP001059934"/>
    </source>
</evidence>
<dbReference type="SUPFAM" id="SSF49503">
    <property type="entry name" value="Cupredoxins"/>
    <property type="match status" value="1"/>
</dbReference>